<sequence>MEPVDTFILQLLHLADGEAGLLASTTAPHLAALVDAFDDDYANTLILAGGDNFLPGPFLAAGTDLSVIDEVNAVTGSTISLTSNLPIGAVDIAIHNAIGVEASAIGNHEFDLGSRVLRDAISPNLGATGWVGANFVHLSSNLDFSGDGDLNPRFTNTVDGDPETEIAEASTLKGRIAPAAVITKGGEKIGLIGATTQILESISSPSGTEVKGFPTGTGSNGEVDDMDLLAAQLQPIIDEMLASGINKIIIQSHLQQIANEQLLATKLRGVDIILAAGSNTRLGDGDDEAVDFPGHEGEFEGNYPLQATDLDGKTTLIVNTDNEYTYLGRLVVEFDANGDIIPPTLAMGTINGAYAATAENVAEAWNVEVAELDETAFADGTKGAQVRSLTEAVQEVINAKDSDVFGYTNVYLEAERGIVRNQETNLGNLSSDANAYAARRILDDEAPFIVSLKNGGGIRAQIGTLSAPDPVDGSVDKLPPPANAEAGKLEGGVSLLDVENSLRFNNRLMVYDTTPQGLLNILNWGAGLSANNGGFPQIGGVRYSYDPDLPGNFIDSNGIATPGSRIRDVALIDADGNVIARIADDGVILADAPDLITVVTLNFTANGGDGYPVKANGENFRFLLADGTVSAAVHESRDFTSTNVETGVGDLIGLSLGEIDAFGVYMQAEHGTPATAFDEADTPQTLDTRIQNVNVRTDTVLSSPAVEGLAGTDMLEGTVGNDALLGMAGNDFLNGGMGDDLLDGGEGDDTAIFDVDFNSVTATFADGAVILTSAEGMDQIRGIEHLQFADGRIDLKDENALVNDLFYYAANKDVWDAGMDAETHYALFGWKEGRDPNAAFSTDGYLSANADVKAAGINPLEHYASTGWTEGRDPSTGFDTRFYLVQNPDVAASGGNPLAHFEEYGRDEGRATNAANGNAVIGGFDAEFYLLANADVGMSGSDPLQHFLTYGWKEGRDPNALFDTSFYLDANEDVAAAGIDPLAHYLTYGANEGRDPSAAFDSSAYLDANPDVAASGANPLQHYLTHGLYEGRDAFAVI</sequence>
<dbReference type="GO" id="GO:0008768">
    <property type="term" value="F:UDP-sugar diphosphatase activity"/>
    <property type="evidence" value="ECO:0007669"/>
    <property type="project" value="TreeGrafter"/>
</dbReference>
<dbReference type="InterPro" id="IPR008334">
    <property type="entry name" value="5'-Nucleotdase_C"/>
</dbReference>
<dbReference type="Pfam" id="PF02872">
    <property type="entry name" value="5_nucleotid_C"/>
    <property type="match status" value="1"/>
</dbReference>
<dbReference type="PANTHER" id="PTHR11575:SF24">
    <property type="entry name" value="5'-NUCLEOTIDASE"/>
    <property type="match status" value="1"/>
</dbReference>
<dbReference type="InterPro" id="IPR011049">
    <property type="entry name" value="Serralysin-like_metalloprot_C"/>
</dbReference>
<dbReference type="EMBL" id="SMAI01000013">
    <property type="protein sequence ID" value="TCT02429.1"/>
    <property type="molecule type" value="Genomic_DNA"/>
</dbReference>
<proteinExistence type="predicted"/>
<dbReference type="Gene3D" id="3.90.780.10">
    <property type="entry name" value="5'-Nucleotidase, C-terminal domain"/>
    <property type="match status" value="1"/>
</dbReference>
<dbReference type="InterPro" id="IPR029052">
    <property type="entry name" value="Metallo-depent_PP-like"/>
</dbReference>
<gene>
    <name evidence="2" type="ORF">EDC64_11376</name>
</gene>
<dbReference type="OrthoDB" id="9803927at2"/>
<dbReference type="GO" id="GO:0030288">
    <property type="term" value="C:outer membrane-bounded periplasmic space"/>
    <property type="evidence" value="ECO:0007669"/>
    <property type="project" value="TreeGrafter"/>
</dbReference>
<accession>A0A4R3LS34</accession>
<dbReference type="PROSITE" id="PS00330">
    <property type="entry name" value="HEMOLYSIN_CALCIUM"/>
    <property type="match status" value="2"/>
</dbReference>
<dbReference type="Gene3D" id="2.150.10.10">
    <property type="entry name" value="Serralysin-like metalloprotease, C-terminal"/>
    <property type="match status" value="1"/>
</dbReference>
<feature type="domain" description="5'-Nucleotidase C-terminal" evidence="1">
    <location>
        <begin position="414"/>
        <end position="613"/>
    </location>
</feature>
<dbReference type="PRINTS" id="PR00313">
    <property type="entry name" value="CABNDNGRPT"/>
</dbReference>
<dbReference type="SUPFAM" id="SSF55816">
    <property type="entry name" value="5'-nucleotidase (syn. UDP-sugar hydrolase), C-terminal domain"/>
    <property type="match status" value="1"/>
</dbReference>
<evidence type="ECO:0000313" key="3">
    <source>
        <dbReference type="Proteomes" id="UP000294664"/>
    </source>
</evidence>
<dbReference type="SUPFAM" id="SSF51120">
    <property type="entry name" value="beta-Roll"/>
    <property type="match status" value="1"/>
</dbReference>
<dbReference type="InterPro" id="IPR006179">
    <property type="entry name" value="5_nucleotidase/apyrase"/>
</dbReference>
<protein>
    <submittedName>
        <fullName evidence="2">2',3'-cyclic-nucleotide 2'-phosphodiesterase (5'-nucleotidase family)</fullName>
    </submittedName>
</protein>
<dbReference type="Proteomes" id="UP000294664">
    <property type="component" value="Unassembled WGS sequence"/>
</dbReference>
<organism evidence="2 3">
    <name type="scientific">Aquabacter spiritensis</name>
    <dbReference type="NCBI Taxonomy" id="933073"/>
    <lineage>
        <taxon>Bacteria</taxon>
        <taxon>Pseudomonadati</taxon>
        <taxon>Pseudomonadota</taxon>
        <taxon>Alphaproteobacteria</taxon>
        <taxon>Hyphomicrobiales</taxon>
        <taxon>Xanthobacteraceae</taxon>
        <taxon>Aquabacter</taxon>
    </lineage>
</organism>
<dbReference type="GO" id="GO:0008253">
    <property type="term" value="F:5'-nucleotidase activity"/>
    <property type="evidence" value="ECO:0007669"/>
    <property type="project" value="TreeGrafter"/>
</dbReference>
<dbReference type="AlphaFoldDB" id="A0A4R3LS34"/>
<dbReference type="InterPro" id="IPR001343">
    <property type="entry name" value="Hemolysn_Ca-bd"/>
</dbReference>
<dbReference type="SUPFAM" id="SSF56300">
    <property type="entry name" value="Metallo-dependent phosphatases"/>
    <property type="match status" value="1"/>
</dbReference>
<name>A0A4R3LS34_9HYPH</name>
<dbReference type="InterPro" id="IPR036907">
    <property type="entry name" value="5'-Nucleotdase_C_sf"/>
</dbReference>
<reference evidence="2 3" key="1">
    <citation type="submission" date="2019-03" db="EMBL/GenBank/DDBJ databases">
        <title>Genomic Encyclopedia of Type Strains, Phase IV (KMG-IV): sequencing the most valuable type-strain genomes for metagenomic binning, comparative biology and taxonomic classification.</title>
        <authorList>
            <person name="Goeker M."/>
        </authorList>
    </citation>
    <scope>NUCLEOTIDE SEQUENCE [LARGE SCALE GENOMIC DNA]</scope>
    <source>
        <strain evidence="2 3">DSM 9035</strain>
    </source>
</reference>
<dbReference type="Gene3D" id="3.60.21.10">
    <property type="match status" value="1"/>
</dbReference>
<keyword evidence="3" id="KW-1185">Reference proteome</keyword>
<comment type="caution">
    <text evidence="2">The sequence shown here is derived from an EMBL/GenBank/DDBJ whole genome shotgun (WGS) entry which is preliminary data.</text>
</comment>
<dbReference type="InterPro" id="IPR018511">
    <property type="entry name" value="Hemolysin-typ_Ca-bd_CS"/>
</dbReference>
<dbReference type="GO" id="GO:0009166">
    <property type="term" value="P:nucleotide catabolic process"/>
    <property type="evidence" value="ECO:0007669"/>
    <property type="project" value="InterPro"/>
</dbReference>
<dbReference type="Pfam" id="PF00353">
    <property type="entry name" value="HemolysinCabind"/>
    <property type="match status" value="1"/>
</dbReference>
<dbReference type="RefSeq" id="WP_132034043.1">
    <property type="nucleotide sequence ID" value="NZ_SMAI01000013.1"/>
</dbReference>
<dbReference type="PANTHER" id="PTHR11575">
    <property type="entry name" value="5'-NUCLEOTIDASE-RELATED"/>
    <property type="match status" value="1"/>
</dbReference>
<dbReference type="GO" id="GO:0005509">
    <property type="term" value="F:calcium ion binding"/>
    <property type="evidence" value="ECO:0007669"/>
    <property type="project" value="InterPro"/>
</dbReference>
<evidence type="ECO:0000313" key="2">
    <source>
        <dbReference type="EMBL" id="TCT02429.1"/>
    </source>
</evidence>
<evidence type="ECO:0000259" key="1">
    <source>
        <dbReference type="Pfam" id="PF02872"/>
    </source>
</evidence>